<dbReference type="Pfam" id="PF00561">
    <property type="entry name" value="Abhydrolase_1"/>
    <property type="match status" value="1"/>
</dbReference>
<dbReference type="AlphaFoldDB" id="A0AA35WJF6"/>
<dbReference type="PRINTS" id="PR00111">
    <property type="entry name" value="ABHYDROLASE"/>
</dbReference>
<sequence>MPDWDFTHRTARVNGVNIHYVIEGDGYPVVLLHGWPEMWFSWRKQIPVLSQNYQVIVPDMRGFGASEKPLQDYRTRTAATDIYELVRHLGHDKVAIVGHDIGVRVSYRYCLDHEAEVDRLALLDGTHPLEQLELQTPQGVRERWHSYFHQIPDLPEHLVRGNEEAYLRYFYRNWSVNQAMMSDEEVAVYARAYSQPGALRGGFSYYRAAAYEDPPDWRADAERVLSIPLLYLWGERRQRTATAGGMDPEASWQKAATNLRTQFVPGAGHFLHEEKPDAVNAALLSFLGEIGN</sequence>
<comment type="similarity">
    <text evidence="2">Belongs to the AB hydrolase superfamily. Epoxide hydrolase family.</text>
</comment>
<gene>
    <name evidence="4" type="ORF">GBAR_LOCUS13823</name>
</gene>
<evidence type="ECO:0000256" key="2">
    <source>
        <dbReference type="ARBA" id="ARBA00038334"/>
    </source>
</evidence>
<dbReference type="GO" id="GO:0004301">
    <property type="term" value="F:epoxide hydrolase activity"/>
    <property type="evidence" value="ECO:0007669"/>
    <property type="project" value="UniProtKB-ARBA"/>
</dbReference>
<dbReference type="PRINTS" id="PR00412">
    <property type="entry name" value="EPOXHYDRLASE"/>
</dbReference>
<proteinExistence type="inferred from homology"/>
<dbReference type="InterPro" id="IPR029058">
    <property type="entry name" value="AB_hydrolase_fold"/>
</dbReference>
<dbReference type="InterPro" id="IPR000639">
    <property type="entry name" value="Epox_hydrolase-like"/>
</dbReference>
<keyword evidence="1 4" id="KW-0378">Hydrolase</keyword>
<dbReference type="EMBL" id="CASHTH010002024">
    <property type="protein sequence ID" value="CAI8023693.1"/>
    <property type="molecule type" value="Genomic_DNA"/>
</dbReference>
<dbReference type="PANTHER" id="PTHR43329">
    <property type="entry name" value="EPOXIDE HYDROLASE"/>
    <property type="match status" value="1"/>
</dbReference>
<accession>A0AA35WJF6</accession>
<evidence type="ECO:0000259" key="3">
    <source>
        <dbReference type="Pfam" id="PF00561"/>
    </source>
</evidence>
<dbReference type="Gene3D" id="3.40.50.1820">
    <property type="entry name" value="alpha/beta hydrolase"/>
    <property type="match status" value="1"/>
</dbReference>
<dbReference type="SUPFAM" id="SSF53474">
    <property type="entry name" value="alpha/beta-Hydrolases"/>
    <property type="match status" value="1"/>
</dbReference>
<protein>
    <submittedName>
        <fullName evidence="4">Soluble epoxide hydrolase</fullName>
    </submittedName>
</protein>
<dbReference type="InterPro" id="IPR000073">
    <property type="entry name" value="AB_hydrolase_1"/>
</dbReference>
<keyword evidence="5" id="KW-1185">Reference proteome</keyword>
<evidence type="ECO:0000313" key="5">
    <source>
        <dbReference type="Proteomes" id="UP001174909"/>
    </source>
</evidence>
<organism evidence="4 5">
    <name type="scientific">Geodia barretti</name>
    <name type="common">Barrett's horny sponge</name>
    <dbReference type="NCBI Taxonomy" id="519541"/>
    <lineage>
        <taxon>Eukaryota</taxon>
        <taxon>Metazoa</taxon>
        <taxon>Porifera</taxon>
        <taxon>Demospongiae</taxon>
        <taxon>Heteroscleromorpha</taxon>
        <taxon>Tetractinellida</taxon>
        <taxon>Astrophorina</taxon>
        <taxon>Geodiidae</taxon>
        <taxon>Geodia</taxon>
    </lineage>
</organism>
<dbReference type="Proteomes" id="UP001174909">
    <property type="component" value="Unassembled WGS sequence"/>
</dbReference>
<evidence type="ECO:0000256" key="1">
    <source>
        <dbReference type="ARBA" id="ARBA00022801"/>
    </source>
</evidence>
<name>A0AA35WJF6_GEOBA</name>
<feature type="domain" description="AB hydrolase-1" evidence="3">
    <location>
        <begin position="27"/>
        <end position="276"/>
    </location>
</feature>
<evidence type="ECO:0000313" key="4">
    <source>
        <dbReference type="EMBL" id="CAI8023693.1"/>
    </source>
</evidence>
<comment type="caution">
    <text evidence="4">The sequence shown here is derived from an EMBL/GenBank/DDBJ whole genome shotgun (WGS) entry which is preliminary data.</text>
</comment>
<reference evidence="4" key="1">
    <citation type="submission" date="2023-03" db="EMBL/GenBank/DDBJ databases">
        <authorList>
            <person name="Steffen K."/>
            <person name="Cardenas P."/>
        </authorList>
    </citation>
    <scope>NUCLEOTIDE SEQUENCE</scope>
</reference>